<gene>
    <name evidence="1" type="ordered locus">MYPU_4660</name>
</gene>
<reference evidence="1 2" key="1">
    <citation type="journal article" date="2001" name="Nucleic Acids Res.">
        <title>The complete genome sequence of the murine respiratory pathogen Mycoplasma pulmonis.</title>
        <authorList>
            <person name="Chambaud I."/>
            <person name="Heilig R."/>
            <person name="Ferris S."/>
            <person name="Barbe V."/>
            <person name="Samson D."/>
            <person name="Galisson F."/>
            <person name="Moszer I."/>
            <person name="Dybvig K."/>
            <person name="Wroblewski H."/>
            <person name="Viari A."/>
            <person name="Rocha E.P.C."/>
            <person name="Blanchard A."/>
        </authorList>
    </citation>
    <scope>NUCLEOTIDE SEQUENCE [LARGE SCALE GENOMIC DNA]</scope>
    <source>
        <strain evidence="1 2">UAB CTIP</strain>
    </source>
</reference>
<dbReference type="EMBL" id="AL445564">
    <property type="protein sequence ID" value="CAC13639.1"/>
    <property type="molecule type" value="Genomic_DNA"/>
</dbReference>
<organism evidence="2">
    <name type="scientific">Mycoplasmopsis pulmonis (strain UAB CTIP)</name>
    <name type="common">Mycoplasma pulmonis</name>
    <dbReference type="NCBI Taxonomy" id="272635"/>
    <lineage>
        <taxon>Bacteria</taxon>
        <taxon>Bacillati</taxon>
        <taxon>Mycoplasmatota</taxon>
        <taxon>Mycoplasmoidales</taxon>
        <taxon>Metamycoplasmataceae</taxon>
        <taxon>Mycoplasmopsis</taxon>
    </lineage>
</organism>
<dbReference type="PIR" id="B90570">
    <property type="entry name" value="B90570"/>
</dbReference>
<proteinExistence type="predicted"/>
<accession>Q98QA0</accession>
<dbReference type="RefSeq" id="WP_010925267.1">
    <property type="nucleotide sequence ID" value="NC_002771.1"/>
</dbReference>
<name>Q98QA0_MYCPU</name>
<dbReference type="Proteomes" id="UP000000528">
    <property type="component" value="Chromosome"/>
</dbReference>
<dbReference type="BioCyc" id="MPUL272635:G1GT6-470-MONOMER"/>
<evidence type="ECO:0008006" key="3">
    <source>
        <dbReference type="Google" id="ProtNLM"/>
    </source>
</evidence>
<dbReference type="AlphaFoldDB" id="Q98QA0"/>
<dbReference type="SUPFAM" id="SSF50494">
    <property type="entry name" value="Trypsin-like serine proteases"/>
    <property type="match status" value="1"/>
</dbReference>
<evidence type="ECO:0000313" key="2">
    <source>
        <dbReference type="Proteomes" id="UP000000528"/>
    </source>
</evidence>
<protein>
    <recommendedName>
        <fullName evidence="3">DUF31 domain-containing protein</fullName>
    </recommendedName>
</protein>
<keyword evidence="2" id="KW-1185">Reference proteome</keyword>
<dbReference type="HOGENOM" id="CLU_550749_0_0_14"/>
<dbReference type="KEGG" id="mpu:MYPU_4660"/>
<evidence type="ECO:0000313" key="1">
    <source>
        <dbReference type="EMBL" id="CAC13639.1"/>
    </source>
</evidence>
<sequence>MFLDSYGITFALEELKTKKHLDNVKINLIADWKEIYKNRFKKRPNNKLNGFNEGTERFWQRQIKDIEKIINSRLKVDVKLENDEIVFVISPRKGKINTKSYVHNLTNEFSTFLELNHNYTSFMYWSNDSIPVDSQALVSKSNNWNFKTILNKNKDKIYKFDVNEKITKSNDNDIFKMLRKRSFGNRDGSLWAIAKVNDDPNDNRYYVGTNKHVPLLKNTTIVIPKIHENENDISSIFNKDKNWNLKSELFWEASENKIIDGNNLTEDNKNGADLQVGIIDISEFISYYENNKNKADKENDINFLISKHFYQWKDLKPIKISQKIKHIKINQIFDSYIVAFPNDKDQVLGKLAQDSSYFYRKNVQLKMKFGDLWAISNNFGYEVSNNIGMHHEINGIWDSKINNLVDGSSGSAVYDDEGNLYGIHMGVFNNLWQTVLISSPRLDLFGHYDEFNTKSLASRVQLANRLYPDKYKKIETFENFDNPLINQKAQDNKTT</sequence>
<dbReference type="InterPro" id="IPR009003">
    <property type="entry name" value="Peptidase_S1_PA"/>
</dbReference>